<evidence type="ECO:0000313" key="2">
    <source>
        <dbReference type="Proteomes" id="UP000183832"/>
    </source>
</evidence>
<protein>
    <submittedName>
        <fullName evidence="1">CLUMA_CG018652, isoform A</fullName>
    </submittedName>
</protein>
<dbReference type="Proteomes" id="UP000183832">
    <property type="component" value="Unassembled WGS sequence"/>
</dbReference>
<gene>
    <name evidence="1" type="ORF">CLUMA_CG018652</name>
</gene>
<accession>A0A1J1IZD7</accession>
<sequence length="60" mass="6986">MLILTSKATKPVMDEAVSENLCFKRISNENNGRQKIRNDVRHTERELARKDILNFAITQK</sequence>
<organism evidence="1 2">
    <name type="scientific">Clunio marinus</name>
    <dbReference type="NCBI Taxonomy" id="568069"/>
    <lineage>
        <taxon>Eukaryota</taxon>
        <taxon>Metazoa</taxon>
        <taxon>Ecdysozoa</taxon>
        <taxon>Arthropoda</taxon>
        <taxon>Hexapoda</taxon>
        <taxon>Insecta</taxon>
        <taxon>Pterygota</taxon>
        <taxon>Neoptera</taxon>
        <taxon>Endopterygota</taxon>
        <taxon>Diptera</taxon>
        <taxon>Nematocera</taxon>
        <taxon>Chironomoidea</taxon>
        <taxon>Chironomidae</taxon>
        <taxon>Clunio</taxon>
    </lineage>
</organism>
<proteinExistence type="predicted"/>
<name>A0A1J1IZD7_9DIPT</name>
<dbReference type="EMBL" id="CVRI01000064">
    <property type="protein sequence ID" value="CRL05635.1"/>
    <property type="molecule type" value="Genomic_DNA"/>
</dbReference>
<evidence type="ECO:0000313" key="1">
    <source>
        <dbReference type="EMBL" id="CRL05635.1"/>
    </source>
</evidence>
<keyword evidence="2" id="KW-1185">Reference proteome</keyword>
<reference evidence="1 2" key="1">
    <citation type="submission" date="2015-04" db="EMBL/GenBank/DDBJ databases">
        <authorList>
            <person name="Syromyatnikov M.Y."/>
            <person name="Popov V.N."/>
        </authorList>
    </citation>
    <scope>NUCLEOTIDE SEQUENCE [LARGE SCALE GENOMIC DNA]</scope>
</reference>
<dbReference type="AlphaFoldDB" id="A0A1J1IZD7"/>